<dbReference type="UniPathway" id="UPA00034">
    <property type="reaction ID" value="UER00015"/>
</dbReference>
<dbReference type="GeneID" id="75050336"/>
<evidence type="ECO:0000256" key="6">
    <source>
        <dbReference type="ARBA" id="ARBA00022840"/>
    </source>
</evidence>
<dbReference type="Pfam" id="PF00696">
    <property type="entry name" value="AA_kinase"/>
    <property type="match status" value="1"/>
</dbReference>
<dbReference type="AlphaFoldDB" id="A0A654M394"/>
<dbReference type="SUPFAM" id="SSF55021">
    <property type="entry name" value="ACT-like"/>
    <property type="match status" value="1"/>
</dbReference>
<evidence type="ECO:0000259" key="10">
    <source>
        <dbReference type="Pfam" id="PF00696"/>
    </source>
</evidence>
<dbReference type="UniPathway" id="UPA00051">
    <property type="reaction ID" value="UER00462"/>
</dbReference>
<keyword evidence="3 8" id="KW-0808">Transferase</keyword>
<dbReference type="InterPro" id="IPR045865">
    <property type="entry name" value="ACT-like_dom_sf"/>
</dbReference>
<dbReference type="PANTHER" id="PTHR21499:SF59">
    <property type="entry name" value="ASPARTOKINASE"/>
    <property type="match status" value="1"/>
</dbReference>
<evidence type="ECO:0000256" key="8">
    <source>
        <dbReference type="RuleBase" id="RU003448"/>
    </source>
</evidence>
<evidence type="ECO:0000256" key="5">
    <source>
        <dbReference type="ARBA" id="ARBA00022777"/>
    </source>
</evidence>
<organism evidence="11 12">
    <name type="scientific">Candidatus Karelsulcia muelleri</name>
    <dbReference type="NCBI Taxonomy" id="336810"/>
    <lineage>
        <taxon>Bacteria</taxon>
        <taxon>Pseudomonadati</taxon>
        <taxon>Bacteroidota</taxon>
        <taxon>Flavobacteriia</taxon>
        <taxon>Flavobacteriales</taxon>
        <taxon>Candidatus Karelsulcia</taxon>
    </lineage>
</organism>
<dbReference type="InterPro" id="IPR036393">
    <property type="entry name" value="AceGlu_kinase-like_sf"/>
</dbReference>
<dbReference type="SUPFAM" id="SSF53633">
    <property type="entry name" value="Carbamate kinase-like"/>
    <property type="match status" value="1"/>
</dbReference>
<sequence length="415" mass="48827">MKIYKFGGSSVKNSKRVKKLYNLLKEVGHKKTLIVISAIGNTTNKLEKVVNKYFFKKNTEIKISEIEDNHFKMINDLFPFPYNHKINIYIKKIFNGIKYFLKKNKYRKYNFIYDQVVGSGELISTKLISEYLNFIGMKNLWLDCRNYIKTDNSYCEAHVNWTKTNKKIKQLKKNYLYITQGFIGADYNYLTTTLGREGSDYTASIFSYCLKAESQTTWKDVSGILNADPRFFLKNNLLNSLSYDEALELSYYGASVIHPKTLHPLKKKQIPLSVRSFIYPKKKGTLVSQKINKEIIKPCFIVKKNHKLISFYMKNFSFFLETNIRDIFTIISKYKIKVFLIQSSSISLSICVEDKFNNLNILINKLKSEFIIKLLNNVYLYTILHYNVNNFHFFLKKIKIILRQINSDTAQWIIK</sequence>
<dbReference type="PANTHER" id="PTHR21499">
    <property type="entry name" value="ASPARTATE KINASE"/>
    <property type="match status" value="1"/>
</dbReference>
<dbReference type="RefSeq" id="WP_020931586.1">
    <property type="nucleotide sequence ID" value="NZ_CP013212.1"/>
</dbReference>
<evidence type="ECO:0000256" key="1">
    <source>
        <dbReference type="ARBA" id="ARBA00004766"/>
    </source>
</evidence>
<dbReference type="UniPathway" id="UPA00050">
    <property type="reaction ID" value="UER00461"/>
</dbReference>
<comment type="catalytic activity">
    <reaction evidence="7 8">
        <text>L-aspartate + ATP = 4-phospho-L-aspartate + ADP</text>
        <dbReference type="Rhea" id="RHEA:23776"/>
        <dbReference type="ChEBI" id="CHEBI:29991"/>
        <dbReference type="ChEBI" id="CHEBI:30616"/>
        <dbReference type="ChEBI" id="CHEBI:57535"/>
        <dbReference type="ChEBI" id="CHEBI:456216"/>
        <dbReference type="EC" id="2.7.2.4"/>
    </reaction>
</comment>
<protein>
    <recommendedName>
        <fullName evidence="8">Aspartokinase</fullName>
        <ecNumber evidence="8">2.7.2.4</ecNumber>
    </recommendedName>
</protein>
<dbReference type="InterPro" id="IPR001341">
    <property type="entry name" value="Asp_kinase"/>
</dbReference>
<dbReference type="GO" id="GO:0009090">
    <property type="term" value="P:homoserine biosynthetic process"/>
    <property type="evidence" value="ECO:0007669"/>
    <property type="project" value="TreeGrafter"/>
</dbReference>
<keyword evidence="6" id="KW-0067">ATP-binding</keyword>
<dbReference type="GO" id="GO:0004072">
    <property type="term" value="F:aspartate kinase activity"/>
    <property type="evidence" value="ECO:0007669"/>
    <property type="project" value="UniProtKB-EC"/>
</dbReference>
<keyword evidence="5 8" id="KW-0418">Kinase</keyword>
<reference evidence="11 12" key="2">
    <citation type="journal article" date="2016" name="Genome Announc.">
        <title>Complete Genome Sequences of the Obligate Symbionts 'Candidatus Sulcia muelleri' and 'Ca. Nasuia deltocephalinicola' from the Pestiferous Leafhopper Macrosteles quadripunctulatus (Hemiptera: Cicadellidae).</title>
        <authorList>
            <person name="Bennett G.M."/>
            <person name="Abba S."/>
            <person name="Kube M."/>
            <person name="Marzachi C."/>
        </authorList>
    </citation>
    <scope>NUCLEOTIDE SEQUENCE [LARGE SCALE GENOMIC DNA]</scope>
    <source>
        <strain evidence="11 12">PUNC</strain>
    </source>
</reference>
<comment type="pathway">
    <text evidence="9">Amino-acid biosynthesis; L-threonine biosynthesis; L-threonine from L-aspartate: step 1/5.</text>
</comment>
<comment type="pathway">
    <text evidence="1 9">Amino-acid biosynthesis; L-lysine biosynthesis via DAP pathway; (S)-tetrahydrodipicolinate from L-aspartate: step 1/4.</text>
</comment>
<evidence type="ECO:0000313" key="11">
    <source>
        <dbReference type="EMBL" id="ALP70249.1"/>
    </source>
</evidence>
<evidence type="ECO:0000313" key="12">
    <source>
        <dbReference type="Proteomes" id="UP000055698"/>
    </source>
</evidence>
<dbReference type="InterPro" id="IPR018042">
    <property type="entry name" value="Aspartate_kinase_CS"/>
</dbReference>
<dbReference type="GO" id="GO:0005829">
    <property type="term" value="C:cytosol"/>
    <property type="evidence" value="ECO:0007669"/>
    <property type="project" value="TreeGrafter"/>
</dbReference>
<dbReference type="InterPro" id="IPR001048">
    <property type="entry name" value="Asp/Glu/Uridylate_kinase"/>
</dbReference>
<keyword evidence="4" id="KW-0547">Nucleotide-binding</keyword>
<evidence type="ECO:0000256" key="9">
    <source>
        <dbReference type="RuleBase" id="RU004249"/>
    </source>
</evidence>
<evidence type="ECO:0000256" key="2">
    <source>
        <dbReference type="ARBA" id="ARBA00010122"/>
    </source>
</evidence>
<evidence type="ECO:0000256" key="3">
    <source>
        <dbReference type="ARBA" id="ARBA00022679"/>
    </source>
</evidence>
<comment type="pathway">
    <text evidence="9">Amino-acid biosynthesis; L-methionine biosynthesis via de novo pathway; L-homoserine from L-aspartate: step 1/3.</text>
</comment>
<dbReference type="NCBIfam" id="TIGR00657">
    <property type="entry name" value="asp_kinases"/>
    <property type="match status" value="1"/>
</dbReference>
<proteinExistence type="inferred from homology"/>
<dbReference type="Proteomes" id="UP000055698">
    <property type="component" value="Chromosome"/>
</dbReference>
<dbReference type="Gene3D" id="1.20.120.1320">
    <property type="entry name" value="Aspartokinase, catalytic domain"/>
    <property type="match status" value="1"/>
</dbReference>
<evidence type="ECO:0000256" key="7">
    <source>
        <dbReference type="ARBA" id="ARBA00047872"/>
    </source>
</evidence>
<accession>A0A654M394</accession>
<keyword evidence="9" id="KW-0028">Amino-acid biosynthesis</keyword>
<feature type="domain" description="Aspartate/glutamate/uridylate kinase" evidence="10">
    <location>
        <begin position="2"/>
        <end position="275"/>
    </location>
</feature>
<reference evidence="12" key="1">
    <citation type="submission" date="2015-11" db="EMBL/GenBank/DDBJ databases">
        <title>Complete genome sequences of the obligate symbionts Candidatus Sulcia muelleri and Candidatus Nasuia deltocephalinicola from the pestiferous leafhopper, Macrosteles quadripunctulatus (Hemiptera: Cicadellidae).</title>
        <authorList>
            <person name="Bennett G.M."/>
            <person name="Abba S."/>
            <person name="Kube M."/>
            <person name="Marzachi C."/>
        </authorList>
    </citation>
    <scope>NUCLEOTIDE SEQUENCE [LARGE SCALE GENOMIC DNA]</scope>
    <source>
        <strain evidence="12">PUNC</strain>
    </source>
</reference>
<dbReference type="EMBL" id="CP013212">
    <property type="protein sequence ID" value="ALP70249.1"/>
    <property type="molecule type" value="Genomic_DNA"/>
</dbReference>
<comment type="similarity">
    <text evidence="2 8">Belongs to the aspartokinase family.</text>
</comment>
<dbReference type="PROSITE" id="PS00324">
    <property type="entry name" value="ASPARTOKINASE"/>
    <property type="match status" value="1"/>
</dbReference>
<evidence type="ECO:0000256" key="4">
    <source>
        <dbReference type="ARBA" id="ARBA00022741"/>
    </source>
</evidence>
<gene>
    <name evidence="11" type="ORF">ASU30_191</name>
</gene>
<dbReference type="Gene3D" id="3.40.1160.10">
    <property type="entry name" value="Acetylglutamate kinase-like"/>
    <property type="match status" value="1"/>
</dbReference>
<dbReference type="GO" id="GO:0005524">
    <property type="term" value="F:ATP binding"/>
    <property type="evidence" value="ECO:0007669"/>
    <property type="project" value="UniProtKB-KW"/>
</dbReference>
<name>A0A654M394_9FLAO</name>
<dbReference type="GO" id="GO:0009088">
    <property type="term" value="P:threonine biosynthetic process"/>
    <property type="evidence" value="ECO:0007669"/>
    <property type="project" value="UniProtKB-UniPathway"/>
</dbReference>
<dbReference type="EC" id="2.7.2.4" evidence="8"/>
<dbReference type="GO" id="GO:0009089">
    <property type="term" value="P:lysine biosynthetic process via diaminopimelate"/>
    <property type="evidence" value="ECO:0007669"/>
    <property type="project" value="UniProtKB-UniPathway"/>
</dbReference>
<dbReference type="InterPro" id="IPR042199">
    <property type="entry name" value="AsparK_Bifunc_asparK/hSer_DH"/>
</dbReference>